<name>A0A0F9VYQ9_9ZZZZ</name>
<proteinExistence type="predicted"/>
<dbReference type="AlphaFoldDB" id="A0A0F9VYQ9"/>
<accession>A0A0F9VYQ9</accession>
<protein>
    <submittedName>
        <fullName evidence="1">Uncharacterized protein</fullName>
    </submittedName>
</protein>
<gene>
    <name evidence="1" type="ORF">LCGC14_0426360</name>
</gene>
<sequence>MAATIITVASAGTPSTNIEIKINDGYSVPDNIITDEVSNFRTWEYGNGQILVWTNEKGQEVSMILPGICIGWVISSRPVNAGGDRFIIDTPCTVFVEVGG</sequence>
<comment type="caution">
    <text evidence="1">The sequence shown here is derived from an EMBL/GenBank/DDBJ whole genome shotgun (WGS) entry which is preliminary data.</text>
</comment>
<reference evidence="1" key="1">
    <citation type="journal article" date="2015" name="Nature">
        <title>Complex archaea that bridge the gap between prokaryotes and eukaryotes.</title>
        <authorList>
            <person name="Spang A."/>
            <person name="Saw J.H."/>
            <person name="Jorgensen S.L."/>
            <person name="Zaremba-Niedzwiedzka K."/>
            <person name="Martijn J."/>
            <person name="Lind A.E."/>
            <person name="van Eijk R."/>
            <person name="Schleper C."/>
            <person name="Guy L."/>
            <person name="Ettema T.J."/>
        </authorList>
    </citation>
    <scope>NUCLEOTIDE SEQUENCE</scope>
</reference>
<organism evidence="1">
    <name type="scientific">marine sediment metagenome</name>
    <dbReference type="NCBI Taxonomy" id="412755"/>
    <lineage>
        <taxon>unclassified sequences</taxon>
        <taxon>metagenomes</taxon>
        <taxon>ecological metagenomes</taxon>
    </lineage>
</organism>
<evidence type="ECO:0000313" key="1">
    <source>
        <dbReference type="EMBL" id="KKN70853.1"/>
    </source>
</evidence>
<dbReference type="EMBL" id="LAZR01000395">
    <property type="protein sequence ID" value="KKN70853.1"/>
    <property type="molecule type" value="Genomic_DNA"/>
</dbReference>